<dbReference type="AlphaFoldDB" id="A0A5C4RX20"/>
<dbReference type="EMBL" id="SMDR01000001">
    <property type="protein sequence ID" value="TNJ35449.1"/>
    <property type="molecule type" value="Genomic_DNA"/>
</dbReference>
<dbReference type="PANTHER" id="PTHR35984">
    <property type="entry name" value="PERIPLASMIC SERINE PROTEASE"/>
    <property type="match status" value="1"/>
</dbReference>
<dbReference type="InterPro" id="IPR029045">
    <property type="entry name" value="ClpP/crotonase-like_dom_sf"/>
</dbReference>
<name>A0A5C4RX20_9GAMM</name>
<evidence type="ECO:0000313" key="2">
    <source>
        <dbReference type="Proteomes" id="UP000305760"/>
    </source>
</evidence>
<dbReference type="RefSeq" id="WP_139446902.1">
    <property type="nucleotide sequence ID" value="NZ_SMDR01000001.1"/>
</dbReference>
<dbReference type="Proteomes" id="UP000305760">
    <property type="component" value="Unassembled WGS sequence"/>
</dbReference>
<dbReference type="OrthoDB" id="1493005at2"/>
<dbReference type="Gene3D" id="3.90.226.10">
    <property type="entry name" value="2-enoyl-CoA Hydratase, Chain A, domain 1"/>
    <property type="match status" value="1"/>
</dbReference>
<reference evidence="1 2" key="1">
    <citation type="submission" date="2019-03" db="EMBL/GenBank/DDBJ databases">
        <title>Arenimonas daejeonensis sp. nov., isolated from compost.</title>
        <authorList>
            <person name="Jeon C.O."/>
        </authorList>
    </citation>
    <scope>NUCLEOTIDE SEQUENCE [LARGE SCALE GENOMIC DNA]</scope>
    <source>
        <strain evidence="1 2">R29</strain>
    </source>
</reference>
<sequence>MGSPKSEDLIEGALLGFNEQLSEAMAAEVIFVGCPMTPPWDDVLRVSVESLAEARKLPEKLIVVLETGGGYIETVERMVRVMRTHFAIVDFVVPNFAYSAGTVLALSGDDIWMDYHSVLGPIDPQYGSPNGNYVPGMGYLAKYQELVEKINAAPDASKVRAEVAFLVEKFDPAHLFRIEQAIEHSKTLLKAWLPKYKFKDWERRTTSGAVVSAADKQVRANQIAETLGDAAKWHSHGRGITCDDLGDEEIKLKINNYGKDAHLRTAIRNYYSLLGDYLGKRDWKAAIHTRNGFGGMQ</sequence>
<dbReference type="PANTHER" id="PTHR35984:SF1">
    <property type="entry name" value="PERIPLASMIC SERINE PROTEASE"/>
    <property type="match status" value="1"/>
</dbReference>
<dbReference type="Pfam" id="PF01972">
    <property type="entry name" value="SDH_protease"/>
    <property type="match status" value="1"/>
</dbReference>
<gene>
    <name evidence="1" type="ORF">E1B00_06750</name>
</gene>
<dbReference type="GO" id="GO:0016020">
    <property type="term" value="C:membrane"/>
    <property type="evidence" value="ECO:0007669"/>
    <property type="project" value="InterPro"/>
</dbReference>
<comment type="caution">
    <text evidence="1">The sequence shown here is derived from an EMBL/GenBank/DDBJ whole genome shotgun (WGS) entry which is preliminary data.</text>
</comment>
<dbReference type="InterPro" id="IPR002825">
    <property type="entry name" value="Pept_S49_ser-pept_pro"/>
</dbReference>
<accession>A0A5C4RX20</accession>
<organism evidence="1 2">
    <name type="scientific">Arenimonas terrae</name>
    <dbReference type="NCBI Taxonomy" id="2546226"/>
    <lineage>
        <taxon>Bacteria</taxon>
        <taxon>Pseudomonadati</taxon>
        <taxon>Pseudomonadota</taxon>
        <taxon>Gammaproteobacteria</taxon>
        <taxon>Lysobacterales</taxon>
        <taxon>Lysobacteraceae</taxon>
        <taxon>Arenimonas</taxon>
    </lineage>
</organism>
<evidence type="ECO:0000313" key="1">
    <source>
        <dbReference type="EMBL" id="TNJ35449.1"/>
    </source>
</evidence>
<protein>
    <submittedName>
        <fullName evidence="1">Serine dehydrogenasease</fullName>
    </submittedName>
</protein>
<dbReference type="SUPFAM" id="SSF52096">
    <property type="entry name" value="ClpP/crotonase"/>
    <property type="match status" value="1"/>
</dbReference>
<keyword evidence="2" id="KW-1185">Reference proteome</keyword>
<proteinExistence type="predicted"/>